<evidence type="ECO:0000256" key="7">
    <source>
        <dbReference type="SAM" id="Phobius"/>
    </source>
</evidence>
<dbReference type="AlphaFoldDB" id="A0A1W2TWW6"/>
<dbReference type="OrthoDB" id="3934549at2759"/>
<feature type="compositionally biased region" description="Polar residues" evidence="6">
    <location>
        <begin position="291"/>
        <end position="310"/>
    </location>
</feature>
<protein>
    <submittedName>
        <fullName evidence="9">Putative integral membrane protein</fullName>
    </submittedName>
</protein>
<comment type="similarity">
    <text evidence="5">Belongs to the SAT4 family.</text>
</comment>
<dbReference type="Proteomes" id="UP000054516">
    <property type="component" value="Unassembled WGS sequence"/>
</dbReference>
<comment type="subcellular location">
    <subcellularLocation>
        <location evidence="1">Membrane</location>
        <topology evidence="1">Multi-pass membrane protein</topology>
    </subcellularLocation>
</comment>
<feature type="transmembrane region" description="Helical" evidence="7">
    <location>
        <begin position="199"/>
        <end position="221"/>
    </location>
</feature>
<dbReference type="STRING" id="77044.A0A1W2TWW6"/>
<evidence type="ECO:0000256" key="3">
    <source>
        <dbReference type="ARBA" id="ARBA00022989"/>
    </source>
</evidence>
<evidence type="ECO:0000256" key="1">
    <source>
        <dbReference type="ARBA" id="ARBA00004141"/>
    </source>
</evidence>
<evidence type="ECO:0000256" key="6">
    <source>
        <dbReference type="SAM" id="MobiDB-lite"/>
    </source>
</evidence>
<keyword evidence="10" id="KW-1185">Reference proteome</keyword>
<proteinExistence type="inferred from homology"/>
<feature type="transmembrane region" description="Helical" evidence="7">
    <location>
        <begin position="233"/>
        <end position="257"/>
    </location>
</feature>
<name>A0A1W2TWW6_ROSNE</name>
<feature type="transmembrane region" description="Helical" evidence="7">
    <location>
        <begin position="6"/>
        <end position="31"/>
    </location>
</feature>
<evidence type="ECO:0000256" key="4">
    <source>
        <dbReference type="ARBA" id="ARBA00023136"/>
    </source>
</evidence>
<feature type="transmembrane region" description="Helical" evidence="7">
    <location>
        <begin position="43"/>
        <end position="65"/>
    </location>
</feature>
<evidence type="ECO:0000256" key="2">
    <source>
        <dbReference type="ARBA" id="ARBA00022692"/>
    </source>
</evidence>
<evidence type="ECO:0000313" key="9">
    <source>
        <dbReference type="EMBL" id="GAP93174.1"/>
    </source>
</evidence>
<dbReference type="EMBL" id="DF977554">
    <property type="protein sequence ID" value="GAP93174.1"/>
    <property type="molecule type" value="Genomic_DNA"/>
</dbReference>
<evidence type="ECO:0000256" key="5">
    <source>
        <dbReference type="ARBA" id="ARBA00038359"/>
    </source>
</evidence>
<evidence type="ECO:0000259" key="8">
    <source>
        <dbReference type="Pfam" id="PF20684"/>
    </source>
</evidence>
<gene>
    <name evidence="9" type="ORF">SAMD00023353_10900060</name>
</gene>
<dbReference type="PANTHER" id="PTHR33048:SF47">
    <property type="entry name" value="INTEGRAL MEMBRANE PROTEIN-RELATED"/>
    <property type="match status" value="1"/>
</dbReference>
<accession>A0A1W2TWW6</accession>
<dbReference type="PANTHER" id="PTHR33048">
    <property type="entry name" value="PTH11-LIKE INTEGRAL MEMBRANE PROTEIN (AFU_ORTHOLOGUE AFUA_5G11245)"/>
    <property type="match status" value="1"/>
</dbReference>
<dbReference type="Pfam" id="PF20684">
    <property type="entry name" value="Fung_rhodopsin"/>
    <property type="match status" value="1"/>
</dbReference>
<sequence>MALTQDAISFIIIVVVTSVLSTIFTIARLVLRRRATLGSDDYVLMFVIVIVWAQLVAALLLNILGGVGKPFSTLTPSEVSWLLKLFYWPELAYTILVASVKMSILLSYKRIFGHNRTTLVHIYIMMGLVMSWGVAVFFTVVFQCSPVDKAWQPQKPGSCINLIAFLWGNSVSNFIIDWLILLVPVRPVLKLHMPKSQKLVVGGAFALGILACTASTVRAAVTGSVDVNDLSQSVFLASVWTYIEPNLAIVSACLPLLGKRIGRNILSGLDYAHSFKLKASTWFSFPADKSSNFPETDPSSQTSRGVTQRTDIVIDHTNRNRDPSYELHAYEVFAGSSTTKGHGESMHSLI</sequence>
<feature type="transmembrane region" description="Helical" evidence="7">
    <location>
        <begin position="85"/>
        <end position="108"/>
    </location>
</feature>
<feature type="domain" description="Rhodopsin" evidence="8">
    <location>
        <begin position="28"/>
        <end position="258"/>
    </location>
</feature>
<feature type="region of interest" description="Disordered" evidence="6">
    <location>
        <begin position="291"/>
        <end position="317"/>
    </location>
</feature>
<feature type="transmembrane region" description="Helical" evidence="7">
    <location>
        <begin position="162"/>
        <end position="187"/>
    </location>
</feature>
<keyword evidence="2 7" id="KW-0812">Transmembrane</keyword>
<organism evidence="9">
    <name type="scientific">Rosellinia necatrix</name>
    <name type="common">White root-rot fungus</name>
    <dbReference type="NCBI Taxonomy" id="77044"/>
    <lineage>
        <taxon>Eukaryota</taxon>
        <taxon>Fungi</taxon>
        <taxon>Dikarya</taxon>
        <taxon>Ascomycota</taxon>
        <taxon>Pezizomycotina</taxon>
        <taxon>Sordariomycetes</taxon>
        <taxon>Xylariomycetidae</taxon>
        <taxon>Xylariales</taxon>
        <taxon>Xylariaceae</taxon>
        <taxon>Rosellinia</taxon>
    </lineage>
</organism>
<dbReference type="InterPro" id="IPR052337">
    <property type="entry name" value="SAT4-like"/>
</dbReference>
<keyword evidence="3 7" id="KW-1133">Transmembrane helix</keyword>
<reference evidence="9" key="1">
    <citation type="submission" date="2016-03" db="EMBL/GenBank/DDBJ databases">
        <title>Draft genome sequence of Rosellinia necatrix.</title>
        <authorList>
            <person name="Kanematsu S."/>
        </authorList>
    </citation>
    <scope>NUCLEOTIDE SEQUENCE [LARGE SCALE GENOMIC DNA]</scope>
    <source>
        <strain evidence="9">W97</strain>
    </source>
</reference>
<keyword evidence="4 7" id="KW-0472">Membrane</keyword>
<feature type="transmembrane region" description="Helical" evidence="7">
    <location>
        <begin position="120"/>
        <end position="142"/>
    </location>
</feature>
<dbReference type="OMA" id="KCFFANE"/>
<evidence type="ECO:0000313" key="10">
    <source>
        <dbReference type="Proteomes" id="UP000054516"/>
    </source>
</evidence>
<dbReference type="GO" id="GO:0016020">
    <property type="term" value="C:membrane"/>
    <property type="evidence" value="ECO:0007669"/>
    <property type="project" value="UniProtKB-SubCell"/>
</dbReference>
<dbReference type="InterPro" id="IPR049326">
    <property type="entry name" value="Rhodopsin_dom_fungi"/>
</dbReference>